<dbReference type="Proteomes" id="UP000251634">
    <property type="component" value="Unassembled WGS sequence"/>
</dbReference>
<name>A0A329TR78_9FIRM</name>
<comment type="caution">
    <text evidence="3">The sequence shown here is derived from an EMBL/GenBank/DDBJ whole genome shotgun (WGS) entry which is preliminary data.</text>
</comment>
<feature type="region of interest" description="Disordered" evidence="1">
    <location>
        <begin position="454"/>
        <end position="473"/>
    </location>
</feature>
<dbReference type="RefSeq" id="WP_112114938.1">
    <property type="nucleotide sequence ID" value="NZ_PRKZ01000001.1"/>
</dbReference>
<accession>A0A329TR78</accession>
<reference evidence="3 4" key="1">
    <citation type="submission" date="2018-02" db="EMBL/GenBank/DDBJ databases">
        <title>Complete genome sequencing of Faecalibacterium prausnitzii strains isolated from the human gut.</title>
        <authorList>
            <person name="Fitzgerald B.C."/>
            <person name="Shkoporov A.N."/>
            <person name="Ross P.R."/>
            <person name="Hill C."/>
        </authorList>
    </citation>
    <scope>NUCLEOTIDE SEQUENCE [LARGE SCALE GENOMIC DNA]</scope>
    <source>
        <strain evidence="3 4">APC942/8-14-2</strain>
    </source>
</reference>
<sequence>MSGRRVLVLYGSLLLGFAVVLCRLFWLCSNTAYAARAEAQSTATLTFPARRGNFYDCNGHLLTGLGEQWLALSLPGEGSYTKLYPYASKAGQAMLYQKRNASRPFLVEVTRDVSAMGAWCYAVPRRYGDAPLASALLGYLDGEGHGVAGLEAGLEDLLSGTGAQDKLVCAVNAQGKLRSGTEPELVKSDSGAVGVQLTLSRSIQRAAEAVAVQTMQSGCILVLDAASAKVRACASTPGFDPENVSASLNAPDSPLVNRAFQAYAVGSVFKPVLAAAALEAGKTGLVWDCPGYCVVDGQVFRCAGGVPHGKVDLAAALQKSCNGYFIRLGQELGPERVREMAVRLGFGRALNLADTLSTAAGQLPEAETLTSSGAFANFCFGQGELLATPIQIAAMMNTIAAGGIWREPLFLECTLDETTGESLTALAHRGARRVFSAQTARALRELLASVVTEGTGHEAAPTEGTAAGKTGTAQTGQFAAGKELKNYWFAGFYPARNPRYTIVVLQDGQTGLSQTSAAIFAQVCDALDAAGE</sequence>
<dbReference type="SUPFAM" id="SSF56519">
    <property type="entry name" value="Penicillin binding protein dimerisation domain"/>
    <property type="match status" value="1"/>
</dbReference>
<dbReference type="GO" id="GO:0071555">
    <property type="term" value="P:cell wall organization"/>
    <property type="evidence" value="ECO:0007669"/>
    <property type="project" value="TreeGrafter"/>
</dbReference>
<dbReference type="InterPro" id="IPR036138">
    <property type="entry name" value="PBP_dimer_sf"/>
</dbReference>
<dbReference type="GO" id="GO:0008658">
    <property type="term" value="F:penicillin binding"/>
    <property type="evidence" value="ECO:0007669"/>
    <property type="project" value="InterPro"/>
</dbReference>
<gene>
    <name evidence="3" type="ORF">C4N25_03150</name>
</gene>
<dbReference type="AlphaFoldDB" id="A0A329TR78"/>
<dbReference type="Pfam" id="PF00905">
    <property type="entry name" value="Transpeptidase"/>
    <property type="match status" value="1"/>
</dbReference>
<organism evidence="3 4">
    <name type="scientific">Faecalibacterium prausnitzii</name>
    <dbReference type="NCBI Taxonomy" id="853"/>
    <lineage>
        <taxon>Bacteria</taxon>
        <taxon>Bacillati</taxon>
        <taxon>Bacillota</taxon>
        <taxon>Clostridia</taxon>
        <taxon>Eubacteriales</taxon>
        <taxon>Oscillospiraceae</taxon>
        <taxon>Faecalibacterium</taxon>
    </lineage>
</organism>
<dbReference type="InterPro" id="IPR050515">
    <property type="entry name" value="Beta-lactam/transpept"/>
</dbReference>
<dbReference type="GO" id="GO:0071972">
    <property type="term" value="F:peptidoglycan L,D-transpeptidase activity"/>
    <property type="evidence" value="ECO:0007669"/>
    <property type="project" value="TreeGrafter"/>
</dbReference>
<dbReference type="SUPFAM" id="SSF56601">
    <property type="entry name" value="beta-lactamase/transpeptidase-like"/>
    <property type="match status" value="1"/>
</dbReference>
<feature type="domain" description="Penicillin-binding protein transpeptidase" evidence="2">
    <location>
        <begin position="218"/>
        <end position="523"/>
    </location>
</feature>
<evidence type="ECO:0000313" key="3">
    <source>
        <dbReference type="EMBL" id="RAW52417.1"/>
    </source>
</evidence>
<dbReference type="InterPro" id="IPR012338">
    <property type="entry name" value="Beta-lactam/transpept-like"/>
</dbReference>
<dbReference type="InterPro" id="IPR001460">
    <property type="entry name" value="PCN-bd_Tpept"/>
</dbReference>
<proteinExistence type="predicted"/>
<protein>
    <submittedName>
        <fullName evidence="3">Peptidase</fullName>
    </submittedName>
</protein>
<dbReference type="PANTHER" id="PTHR30627:SF24">
    <property type="entry name" value="PENICILLIN-BINDING PROTEIN 4B"/>
    <property type="match status" value="1"/>
</dbReference>
<evidence type="ECO:0000256" key="1">
    <source>
        <dbReference type="SAM" id="MobiDB-lite"/>
    </source>
</evidence>
<dbReference type="PANTHER" id="PTHR30627">
    <property type="entry name" value="PEPTIDOGLYCAN D,D-TRANSPEPTIDASE"/>
    <property type="match status" value="1"/>
</dbReference>
<dbReference type="EMBL" id="PRKZ01000001">
    <property type="protein sequence ID" value="RAW52417.1"/>
    <property type="molecule type" value="Genomic_DNA"/>
</dbReference>
<dbReference type="Gene3D" id="3.90.1310.10">
    <property type="entry name" value="Penicillin-binding protein 2a (Domain 2)"/>
    <property type="match status" value="1"/>
</dbReference>
<evidence type="ECO:0000259" key="2">
    <source>
        <dbReference type="Pfam" id="PF00905"/>
    </source>
</evidence>
<dbReference type="GO" id="GO:0005886">
    <property type="term" value="C:plasma membrane"/>
    <property type="evidence" value="ECO:0007669"/>
    <property type="project" value="TreeGrafter"/>
</dbReference>
<evidence type="ECO:0000313" key="4">
    <source>
        <dbReference type="Proteomes" id="UP000251634"/>
    </source>
</evidence>
<dbReference type="Gene3D" id="3.40.710.10">
    <property type="entry name" value="DD-peptidase/beta-lactamase superfamily"/>
    <property type="match status" value="1"/>
</dbReference>